<evidence type="ECO:0000313" key="2">
    <source>
        <dbReference type="Proteomes" id="UP000007799"/>
    </source>
</evidence>
<dbReference type="KEGG" id="sre:PTSG_02724"/>
<dbReference type="RefSeq" id="XP_004996219.1">
    <property type="nucleotide sequence ID" value="XM_004996162.1"/>
</dbReference>
<dbReference type="eggNOG" id="ENOG502S68F">
    <property type="taxonomic scope" value="Eukaryota"/>
</dbReference>
<dbReference type="Proteomes" id="UP000007799">
    <property type="component" value="Unassembled WGS sequence"/>
</dbReference>
<proteinExistence type="predicted"/>
<sequence>MEEDEYGALHINTSDPEKEPVFVNGVDVGKMFEVVQQQASMLEEQMGVNDEQAGRLMAQQSVNDVLKDKNRALQHRIEGYVAAFCWRFPVSPSTDTTTMANVGKANEDWIGGVSASTGLIFGIPFHSSSVLIIDPATNTADTTTISGLPEGGAKWGGGVLGGNGLIFGFPAHATSVLIINPYTNAVDSSSLGEFSSGGGRWISGVAAMNGLIFGIPWQTSLVLVINPAVNVTDTITVTETSAVSRGYHHHLWVCFGSQVARHCIGRNGLIYGVPDSATFVLIVDPTDNTTDASSITGLSSSNRKWRGAVLARNGNIIGIPRSTGSALIINPTSNTVDDTSLETQASGEQWHGGVLATNGLIYGIPHSSSDVLIIDPGC</sequence>
<gene>
    <name evidence="1" type="ORF">PTSG_02724</name>
</gene>
<dbReference type="AlphaFoldDB" id="F2U342"/>
<protein>
    <submittedName>
        <fullName evidence="1">Uncharacterized protein</fullName>
    </submittedName>
</protein>
<keyword evidence="2" id="KW-1185">Reference proteome</keyword>
<dbReference type="EMBL" id="GL832960">
    <property type="protein sequence ID" value="EGD82036.1"/>
    <property type="molecule type" value="Genomic_DNA"/>
</dbReference>
<reference evidence="1" key="1">
    <citation type="submission" date="2009-08" db="EMBL/GenBank/DDBJ databases">
        <title>Annotation of Salpingoeca rosetta.</title>
        <authorList>
            <consortium name="The Broad Institute Genome Sequencing Platform"/>
            <person name="Russ C."/>
            <person name="Cuomo C."/>
            <person name="Burger G."/>
            <person name="Gray M.W."/>
            <person name="Holland P.W.H."/>
            <person name="King N."/>
            <person name="Lang F.B.F."/>
            <person name="Roger A.J."/>
            <person name="Ruiz-Trillo I."/>
            <person name="Young S.K."/>
            <person name="Zeng Q."/>
            <person name="Gargeya S."/>
            <person name="Alvarado L."/>
            <person name="Berlin A."/>
            <person name="Chapman S.B."/>
            <person name="Chen Z."/>
            <person name="Freedman E."/>
            <person name="Gellesch M."/>
            <person name="Goldberg J."/>
            <person name="Griggs A."/>
            <person name="Gujja S."/>
            <person name="Heilman E."/>
            <person name="Heiman D."/>
            <person name="Howarth C."/>
            <person name="Mehta T."/>
            <person name="Neiman D."/>
            <person name="Pearson M."/>
            <person name="Roberts A."/>
            <person name="Saif S."/>
            <person name="Shea T."/>
            <person name="Shenoy N."/>
            <person name="Sisk P."/>
            <person name="Stolte C."/>
            <person name="Sykes S."/>
            <person name="White J."/>
            <person name="Yandava C."/>
            <person name="Haas B."/>
            <person name="Nusbaum C."/>
            <person name="Birren B."/>
        </authorList>
    </citation>
    <scope>NUCLEOTIDE SEQUENCE [LARGE SCALE GENOMIC DNA]</scope>
    <source>
        <strain evidence="1">ATCC 50818</strain>
    </source>
</reference>
<organism evidence="2">
    <name type="scientific">Salpingoeca rosetta (strain ATCC 50818 / BSB-021)</name>
    <dbReference type="NCBI Taxonomy" id="946362"/>
    <lineage>
        <taxon>Eukaryota</taxon>
        <taxon>Choanoflagellata</taxon>
        <taxon>Craspedida</taxon>
        <taxon>Salpingoecidae</taxon>
        <taxon>Salpingoeca</taxon>
    </lineage>
</organism>
<dbReference type="InParanoid" id="F2U342"/>
<name>F2U342_SALR5</name>
<accession>F2U342</accession>
<dbReference type="GeneID" id="16076806"/>
<evidence type="ECO:0000313" key="1">
    <source>
        <dbReference type="EMBL" id="EGD82036.1"/>
    </source>
</evidence>
<dbReference type="OrthoDB" id="10260017at2759"/>